<feature type="transmembrane region" description="Helical" evidence="1">
    <location>
        <begin position="207"/>
        <end position="225"/>
    </location>
</feature>
<gene>
    <name evidence="3" type="ORF">EDS130_LOCUS39359</name>
    <name evidence="2" type="ORF">XAT740_LOCUS35545</name>
</gene>
<feature type="transmembrane region" description="Helical" evidence="1">
    <location>
        <begin position="47"/>
        <end position="64"/>
    </location>
</feature>
<feature type="transmembrane region" description="Helical" evidence="1">
    <location>
        <begin position="101"/>
        <end position="119"/>
    </location>
</feature>
<dbReference type="AlphaFoldDB" id="A0A815PGD0"/>
<protein>
    <submittedName>
        <fullName evidence="3">Uncharacterized protein</fullName>
    </submittedName>
</protein>
<feature type="transmembrane region" description="Helical" evidence="1">
    <location>
        <begin position="170"/>
        <end position="187"/>
    </location>
</feature>
<organism evidence="3 5">
    <name type="scientific">Adineta ricciae</name>
    <name type="common">Rotifer</name>
    <dbReference type="NCBI Taxonomy" id="249248"/>
    <lineage>
        <taxon>Eukaryota</taxon>
        <taxon>Metazoa</taxon>
        <taxon>Spiralia</taxon>
        <taxon>Gnathifera</taxon>
        <taxon>Rotifera</taxon>
        <taxon>Eurotatoria</taxon>
        <taxon>Bdelloidea</taxon>
        <taxon>Adinetida</taxon>
        <taxon>Adinetidae</taxon>
        <taxon>Adineta</taxon>
    </lineage>
</organism>
<keyword evidence="1" id="KW-0812">Transmembrane</keyword>
<comment type="caution">
    <text evidence="3">The sequence shown here is derived from an EMBL/GenBank/DDBJ whole genome shotgun (WGS) entry which is preliminary data.</text>
</comment>
<feature type="transmembrane region" description="Helical" evidence="1">
    <location>
        <begin position="237"/>
        <end position="255"/>
    </location>
</feature>
<evidence type="ECO:0000313" key="2">
    <source>
        <dbReference type="EMBL" id="CAF1426655.1"/>
    </source>
</evidence>
<keyword evidence="1" id="KW-1133">Transmembrane helix</keyword>
<dbReference type="EMBL" id="CAJNOJ010000438">
    <property type="protein sequence ID" value="CAF1448394.1"/>
    <property type="molecule type" value="Genomic_DNA"/>
</dbReference>
<keyword evidence="4" id="KW-1185">Reference proteome</keyword>
<evidence type="ECO:0000256" key="1">
    <source>
        <dbReference type="SAM" id="Phobius"/>
    </source>
</evidence>
<dbReference type="Proteomes" id="UP000663852">
    <property type="component" value="Unassembled WGS sequence"/>
</dbReference>
<evidence type="ECO:0000313" key="4">
    <source>
        <dbReference type="Proteomes" id="UP000663828"/>
    </source>
</evidence>
<dbReference type="EMBL" id="CAJNOR010003570">
    <property type="protein sequence ID" value="CAF1426655.1"/>
    <property type="molecule type" value="Genomic_DNA"/>
</dbReference>
<keyword evidence="1" id="KW-0472">Membrane</keyword>
<evidence type="ECO:0000313" key="5">
    <source>
        <dbReference type="Proteomes" id="UP000663852"/>
    </source>
</evidence>
<name>A0A815PGD0_ADIRI</name>
<sequence length="326" mass="37314">MADDEENDPTAPFNELEAFDSLWAALTWTQIKKRVPICFKKTIRNRYFLANFVYLLYAIGIMVIDYDPWINGSAEAEEFVEISNDTSTVAIETGVSIVNKMYLGLAIVHMISAALYWWAWKDHRWNDVIMIPEYLNLVEASLYLWSAIWYQNEDGLYGPYTLALHKLETVAAFVELFASFGWIMSWYRTYTRALGRGFTLEDPDTVAYILTTLSSFIYIAYNIQILMNPDQYGTNELYYNGDIIYSIGAIFYLWANLRDDGWLWWMPVAGQYGIAAGRIQSGKPVRAGLPHILMGGNEPCLRGLRKCLRKDSNKGDASVAPVDEKI</sequence>
<accession>A0A815PGD0</accession>
<proteinExistence type="predicted"/>
<feature type="transmembrane region" description="Helical" evidence="1">
    <location>
        <begin position="131"/>
        <end position="150"/>
    </location>
</feature>
<reference evidence="3" key="1">
    <citation type="submission" date="2021-02" db="EMBL/GenBank/DDBJ databases">
        <authorList>
            <person name="Nowell W R."/>
        </authorList>
    </citation>
    <scope>NUCLEOTIDE SEQUENCE</scope>
</reference>
<dbReference type="Proteomes" id="UP000663828">
    <property type="component" value="Unassembled WGS sequence"/>
</dbReference>
<dbReference type="OrthoDB" id="9990946at2759"/>
<evidence type="ECO:0000313" key="3">
    <source>
        <dbReference type="EMBL" id="CAF1448394.1"/>
    </source>
</evidence>